<dbReference type="InterPro" id="IPR005299">
    <property type="entry name" value="MeTrfase_7"/>
</dbReference>
<evidence type="ECO:0000313" key="1">
    <source>
        <dbReference type="Proteomes" id="UP001652623"/>
    </source>
</evidence>
<dbReference type="PANTHER" id="PTHR31009">
    <property type="entry name" value="S-ADENOSYL-L-METHIONINE:CARBOXYL METHYLTRANSFERASE FAMILY PROTEIN"/>
    <property type="match status" value="1"/>
</dbReference>
<dbReference type="GO" id="GO:0008168">
    <property type="term" value="F:methyltransferase activity"/>
    <property type="evidence" value="ECO:0007669"/>
    <property type="project" value="UniProtKB-KW"/>
</dbReference>
<dbReference type="SUPFAM" id="SSF53335">
    <property type="entry name" value="S-adenosyl-L-methionine-dependent methyltransferases"/>
    <property type="match status" value="1"/>
</dbReference>
<organism evidence="1 2">
    <name type="scientific">Ziziphus jujuba</name>
    <name type="common">Chinese jujube</name>
    <name type="synonym">Ziziphus sativa</name>
    <dbReference type="NCBI Taxonomy" id="326968"/>
    <lineage>
        <taxon>Eukaryota</taxon>
        <taxon>Viridiplantae</taxon>
        <taxon>Streptophyta</taxon>
        <taxon>Embryophyta</taxon>
        <taxon>Tracheophyta</taxon>
        <taxon>Spermatophyta</taxon>
        <taxon>Magnoliopsida</taxon>
        <taxon>eudicotyledons</taxon>
        <taxon>Gunneridae</taxon>
        <taxon>Pentapetalae</taxon>
        <taxon>rosids</taxon>
        <taxon>fabids</taxon>
        <taxon>Rosales</taxon>
        <taxon>Rhamnaceae</taxon>
        <taxon>Paliureae</taxon>
        <taxon>Ziziphus</taxon>
    </lineage>
</organism>
<dbReference type="InterPro" id="IPR029063">
    <property type="entry name" value="SAM-dependent_MTases_sf"/>
</dbReference>
<reference evidence="1" key="1">
    <citation type="submission" date="2025-05" db="UniProtKB">
        <authorList>
            <consortium name="RefSeq"/>
        </authorList>
    </citation>
    <scope>NUCLEOTIDE SEQUENCE [LARGE SCALE GENOMIC DNA]</scope>
</reference>
<keyword evidence="2" id="KW-0489">Methyltransferase</keyword>
<dbReference type="GO" id="GO:0032259">
    <property type="term" value="P:methylation"/>
    <property type="evidence" value="ECO:0007669"/>
    <property type="project" value="UniProtKB-KW"/>
</dbReference>
<dbReference type="Gene3D" id="3.40.50.150">
    <property type="entry name" value="Vaccinia Virus protein VP39"/>
    <property type="match status" value="1"/>
</dbReference>
<reference evidence="2" key="2">
    <citation type="submission" date="2025-08" db="UniProtKB">
        <authorList>
            <consortium name="RefSeq"/>
        </authorList>
    </citation>
    <scope>IDENTIFICATION</scope>
    <source>
        <tissue evidence="2">Seedling</tissue>
    </source>
</reference>
<dbReference type="GeneID" id="125422618"/>
<protein>
    <submittedName>
        <fullName evidence="2">Probable S-adenosylmethionine-dependent methyltransferase At5g38100</fullName>
    </submittedName>
</protein>
<sequence length="166" mass="18731">MANLEAFLRTDGSGPYSYTRNSTLKFFTSLSPERTYFALGFPGSFDGCLFLSSSLHFVHFSYTNLQWLSKVQKEVEDKKSPAWNKGRIFYLNSSHKVVKSYEAQYFKDMEKFLNARAQEIVHGGLMAIIVPACPNGTPHFEVFINKAIELLGCCLMGMAKKGKTSE</sequence>
<dbReference type="Pfam" id="PF03492">
    <property type="entry name" value="Methyltransf_7"/>
    <property type="match status" value="1"/>
</dbReference>
<keyword evidence="1" id="KW-1185">Reference proteome</keyword>
<proteinExistence type="predicted"/>
<accession>A0ABM3IKV7</accession>
<dbReference type="Proteomes" id="UP001652623">
    <property type="component" value="Chromosome 2"/>
</dbReference>
<evidence type="ECO:0000313" key="2">
    <source>
        <dbReference type="RefSeq" id="XP_048330655.2"/>
    </source>
</evidence>
<keyword evidence="2" id="KW-0808">Transferase</keyword>
<dbReference type="RefSeq" id="XP_048330655.2">
    <property type="nucleotide sequence ID" value="XM_048474698.2"/>
</dbReference>
<gene>
    <name evidence="2" type="primary">LOC125422618</name>
</gene>
<name>A0ABM3IKV7_ZIZJJ</name>